<proteinExistence type="inferred from homology"/>
<dbReference type="Pfam" id="PF16363">
    <property type="entry name" value="GDP_Man_Dehyd"/>
    <property type="match status" value="1"/>
</dbReference>
<organism evidence="4 5">
    <name type="scientific">Sphagnum troendelagicum</name>
    <dbReference type="NCBI Taxonomy" id="128251"/>
    <lineage>
        <taxon>Eukaryota</taxon>
        <taxon>Viridiplantae</taxon>
        <taxon>Streptophyta</taxon>
        <taxon>Embryophyta</taxon>
        <taxon>Bryophyta</taxon>
        <taxon>Sphagnophytina</taxon>
        <taxon>Sphagnopsida</taxon>
        <taxon>Sphagnales</taxon>
        <taxon>Sphagnaceae</taxon>
        <taxon>Sphagnum</taxon>
    </lineage>
</organism>
<feature type="domain" description="NAD(P)-binding" evidence="3">
    <location>
        <begin position="2"/>
        <end position="140"/>
    </location>
</feature>
<reference evidence="4" key="1">
    <citation type="submission" date="2024-02" db="EMBL/GenBank/DDBJ databases">
        <authorList>
            <consortium name="ELIXIR-Norway"/>
            <consortium name="Elixir Norway"/>
        </authorList>
    </citation>
    <scope>NUCLEOTIDE SEQUENCE</scope>
</reference>
<name>A0ABP0UJ53_9BRYO</name>
<dbReference type="InterPro" id="IPR016040">
    <property type="entry name" value="NAD(P)-bd_dom"/>
</dbReference>
<accession>A0ABP0UJ53</accession>
<dbReference type="Gene3D" id="3.40.50.720">
    <property type="entry name" value="NAD(P)-binding Rossmann-like Domain"/>
    <property type="match status" value="1"/>
</dbReference>
<gene>
    <name evidence="4" type="ORF">CSSPTR1EN2_LOCUS16509</name>
</gene>
<dbReference type="EMBL" id="OZ019896">
    <property type="protein sequence ID" value="CAK9222890.1"/>
    <property type="molecule type" value="Genomic_DNA"/>
</dbReference>
<evidence type="ECO:0000313" key="4">
    <source>
        <dbReference type="EMBL" id="CAK9222890.1"/>
    </source>
</evidence>
<protein>
    <recommendedName>
        <fullName evidence="3">NAD(P)-binding domain-containing protein</fullName>
    </recommendedName>
</protein>
<evidence type="ECO:0000256" key="1">
    <source>
        <dbReference type="ARBA" id="ARBA00007637"/>
    </source>
</evidence>
<dbReference type="Proteomes" id="UP001497512">
    <property type="component" value="Chromosome 4"/>
</dbReference>
<evidence type="ECO:0000313" key="5">
    <source>
        <dbReference type="Proteomes" id="UP001497512"/>
    </source>
</evidence>
<dbReference type="InterPro" id="IPR036291">
    <property type="entry name" value="NAD(P)-bd_dom_sf"/>
</dbReference>
<comment type="similarity">
    <text evidence="1">Belongs to the NAD(P)-dependent epimerase/dehydratase family.</text>
</comment>
<dbReference type="PANTHER" id="PTHR43574">
    <property type="entry name" value="EPIMERASE-RELATED"/>
    <property type="match status" value="1"/>
</dbReference>
<evidence type="ECO:0000256" key="2">
    <source>
        <dbReference type="ARBA" id="ARBA00023027"/>
    </source>
</evidence>
<evidence type="ECO:0000259" key="3">
    <source>
        <dbReference type="Pfam" id="PF16363"/>
    </source>
</evidence>
<sequence length="204" mass="22781">MFVIEVDINNALLLKSLFEVVQLTHVMHLAAQVGAHNAMENPGLYVHSNIAGLVNIFEICKAAIEFHVFILWASLSSVYGLDTNVLCFAHAVLDKVPFLEMDPTDQPASLYAETKNAGKEIPHTYNHIYGLSITSQQFFTLREAWSPDQLRIFNFSSTSPSTVPTLVDILEKYLNTKGIRNIKKVPWNGDAPSPIPTSLQLRRS</sequence>
<keyword evidence="2" id="KW-0520">NAD</keyword>
<keyword evidence="5" id="KW-1185">Reference proteome</keyword>
<dbReference type="SUPFAM" id="SSF51735">
    <property type="entry name" value="NAD(P)-binding Rossmann-fold domains"/>
    <property type="match status" value="1"/>
</dbReference>